<dbReference type="RefSeq" id="XP_021878978.1">
    <property type="nucleotide sequence ID" value="XM_022026713.1"/>
</dbReference>
<keyword evidence="3" id="KW-1185">Reference proteome</keyword>
<dbReference type="Proteomes" id="UP000193648">
    <property type="component" value="Unassembled WGS sequence"/>
</dbReference>
<name>A0A1Y2GFX3_9FUNG</name>
<dbReference type="InParanoid" id="A0A1Y2GFX3"/>
<comment type="caution">
    <text evidence="2">The sequence shown here is derived from an EMBL/GenBank/DDBJ whole genome shotgun (WGS) entry which is preliminary data.</text>
</comment>
<dbReference type="GeneID" id="33568556"/>
<keyword evidence="1" id="KW-0812">Transmembrane</keyword>
<keyword evidence="1" id="KW-0472">Membrane</keyword>
<evidence type="ECO:0000256" key="1">
    <source>
        <dbReference type="SAM" id="Phobius"/>
    </source>
</evidence>
<feature type="transmembrane region" description="Helical" evidence="1">
    <location>
        <begin position="98"/>
        <end position="119"/>
    </location>
</feature>
<protein>
    <submittedName>
        <fullName evidence="2">Uncharacterized protein</fullName>
    </submittedName>
</protein>
<keyword evidence="1" id="KW-1133">Transmembrane helix</keyword>
<dbReference type="EMBL" id="MCFF01000033">
    <property type="protein sequence ID" value="ORZ09708.1"/>
    <property type="molecule type" value="Genomic_DNA"/>
</dbReference>
<dbReference type="AlphaFoldDB" id="A0A1Y2GFX3"/>
<proteinExistence type="predicted"/>
<gene>
    <name evidence="2" type="ORF">BCR41DRAFT_372735</name>
</gene>
<reference evidence="2 3" key="1">
    <citation type="submission" date="2016-07" db="EMBL/GenBank/DDBJ databases">
        <title>Pervasive Adenine N6-methylation of Active Genes in Fungi.</title>
        <authorList>
            <consortium name="DOE Joint Genome Institute"/>
            <person name="Mondo S.J."/>
            <person name="Dannebaum R.O."/>
            <person name="Kuo R.C."/>
            <person name="Labutti K."/>
            <person name="Haridas S."/>
            <person name="Kuo A."/>
            <person name="Salamov A."/>
            <person name="Ahrendt S.R."/>
            <person name="Lipzen A."/>
            <person name="Sullivan W."/>
            <person name="Andreopoulos W.B."/>
            <person name="Clum A."/>
            <person name="Lindquist E."/>
            <person name="Daum C."/>
            <person name="Ramamoorthy G.K."/>
            <person name="Gryganskyi A."/>
            <person name="Culley D."/>
            <person name="Magnuson J.K."/>
            <person name="James T.Y."/>
            <person name="O'Malley M.A."/>
            <person name="Stajich J.E."/>
            <person name="Spatafora J.W."/>
            <person name="Visel A."/>
            <person name="Grigoriev I.V."/>
        </authorList>
    </citation>
    <scope>NUCLEOTIDE SEQUENCE [LARGE SCALE GENOMIC DNA]</scope>
    <source>
        <strain evidence="2 3">NRRL 3116</strain>
    </source>
</reference>
<evidence type="ECO:0000313" key="2">
    <source>
        <dbReference type="EMBL" id="ORZ09708.1"/>
    </source>
</evidence>
<organism evidence="2 3">
    <name type="scientific">Lobosporangium transversale</name>
    <dbReference type="NCBI Taxonomy" id="64571"/>
    <lineage>
        <taxon>Eukaryota</taxon>
        <taxon>Fungi</taxon>
        <taxon>Fungi incertae sedis</taxon>
        <taxon>Mucoromycota</taxon>
        <taxon>Mortierellomycotina</taxon>
        <taxon>Mortierellomycetes</taxon>
        <taxon>Mortierellales</taxon>
        <taxon>Mortierellaceae</taxon>
        <taxon>Lobosporangium</taxon>
    </lineage>
</organism>
<feature type="transmembrane region" description="Helical" evidence="1">
    <location>
        <begin position="69"/>
        <end position="92"/>
    </location>
</feature>
<evidence type="ECO:0000313" key="3">
    <source>
        <dbReference type="Proteomes" id="UP000193648"/>
    </source>
</evidence>
<accession>A0A1Y2GFX3</accession>
<sequence>MNNIHMLAIAYFRSLTDLHKYVTFILVFLCSQLPHRMACHDMFERPRAMLEIRKRQLQNLKGGGRNEPYLISIFEPLVAVTTALSISFFPFFLSLVSLRIYLFVCCIFSACIETSVSVIDTETQGSGDRRKEEEDPSRRVLVLQAITQKKQQRYDNDYENNGDSSEVGDNIGNMSNGIKFANEIKVQLYQNCTAVPEF</sequence>